<dbReference type="Gene3D" id="1.10.287.130">
    <property type="match status" value="1"/>
</dbReference>
<sequence length="990" mass="109079">MHFVGMLACRMDIAIGFDPTLTLLSAIVAVVFTFAAFSSPYITEEIGHSRFVHAVAIVFRTLRRWIFSCCPKWDIEAGYEQLSSEEDQRCSRTSQDAQSQQEDEGDDDPDMDLYSDDPLDFALQHEGSSNTFYERGRPRGPSVMARASTHPVARSTTLKSPPLVRQRSLPRPSIVRVSSESPGRDTPSTLSSDLSSDSSSRHRKRVNSGTGSALSGTTLQSLLTGSGSSGSSGSWGDVQVGLSREARLRIKARAKDRPAPVFGWNYWVRAQWKTVTVLLVVRAAVWGLALVMMHYCGMWAMVIPGGRISWDLGIVVLSYVVAFAVCLVACTTMEHMEVHFARQVAFSTIAALGVCSMHYTGMAAATFYTYTAPGPPGQAGYPAYLPATIVGVAVCVCVISNLVLAHSAIAARNKMAEMILTRRRLWRIMAEKEAAEQANELKQQFISVASHEIRTPLHTVNGYCELMARTPLTEEQALFISSIQQACHAINVIAGNVLDFSKLDRNNAELSAKPVLMKLRKVVEDATRIQPHQPGVEIVVSISDDVPDTVFLDETYIFRVLMNLLSNAQKFCEKGYICVVVRLGKAGQVVFQVRDTGVGIPTSFRGALFQPFRQADQSLTRPKQGTGLGLSIVKHLVSRMSGTVDVESVEGEGSTFSVKLPIALSGQGTTDEPLLDITNEAPPKPSRKRIRIVHSDKRVEDLFIELFADHGFVPTSGLSESTVQEIVRDADAIWADVESVASSTLLRALLCAQTSRPFPVFVIHTDSRGLAALEPELGAARNAVLLKRPLILHTLRELLEKPEDHMGEHIQGQQEVPKVRFAVPVMTETVTALQKEKFRETTPMKEKAEGGLEEIEMEPKRKDVVLLVEDNMVNQRLGRRQLEKLGYDVVAVNDGQQAIEAVKQQYFHSCLMDCQMPVLDGFSACRRIRSMEREGVITGHLPIIALTANVTTESEARCREAGMDHFLPKPLDMADLETALKTHGRTAPHR</sequence>
<evidence type="ECO:0000313" key="7">
    <source>
        <dbReference type="EMBL" id="KZT73395.1"/>
    </source>
</evidence>
<dbReference type="SUPFAM" id="SSF52172">
    <property type="entry name" value="CheY-like"/>
    <property type="match status" value="1"/>
</dbReference>
<keyword evidence="1 2" id="KW-0597">Phosphoprotein</keyword>
<dbReference type="PRINTS" id="PR00344">
    <property type="entry name" value="BCTRLSENSOR"/>
</dbReference>
<evidence type="ECO:0000256" key="2">
    <source>
        <dbReference type="PROSITE-ProRule" id="PRU00169"/>
    </source>
</evidence>
<dbReference type="Gene3D" id="3.30.565.10">
    <property type="entry name" value="Histidine kinase-like ATPase, C-terminal domain"/>
    <property type="match status" value="1"/>
</dbReference>
<dbReference type="STRING" id="1314783.A0A165TGA9"/>
<feature type="region of interest" description="Disordered" evidence="3">
    <location>
        <begin position="84"/>
        <end position="219"/>
    </location>
</feature>
<dbReference type="InterPro" id="IPR005330">
    <property type="entry name" value="MHYT_dom"/>
</dbReference>
<dbReference type="SMART" id="SM00448">
    <property type="entry name" value="REC"/>
    <property type="match status" value="1"/>
</dbReference>
<dbReference type="InterPro" id="IPR001789">
    <property type="entry name" value="Sig_transdc_resp-reg_receiver"/>
</dbReference>
<dbReference type="PANTHER" id="PTHR45339:SF5">
    <property type="entry name" value="HISTIDINE KINASE"/>
    <property type="match status" value="1"/>
</dbReference>
<keyword evidence="4" id="KW-0812">Transmembrane</keyword>
<dbReference type="Proteomes" id="UP000076727">
    <property type="component" value="Unassembled WGS sequence"/>
</dbReference>
<dbReference type="InterPro" id="IPR036890">
    <property type="entry name" value="HATPase_C_sf"/>
</dbReference>
<dbReference type="SUPFAM" id="SSF55874">
    <property type="entry name" value="ATPase domain of HSP90 chaperone/DNA topoisomerase II/histidine kinase"/>
    <property type="match status" value="1"/>
</dbReference>
<dbReference type="CDD" id="cd17546">
    <property type="entry name" value="REC_hyHK_CKI1_RcsC-like"/>
    <property type="match status" value="1"/>
</dbReference>
<feature type="compositionally biased region" description="Acidic residues" evidence="3">
    <location>
        <begin position="101"/>
        <end position="119"/>
    </location>
</feature>
<keyword evidence="4" id="KW-0472">Membrane</keyword>
<dbReference type="EMBL" id="KV429037">
    <property type="protein sequence ID" value="KZT73395.1"/>
    <property type="molecule type" value="Genomic_DNA"/>
</dbReference>
<evidence type="ECO:0000256" key="1">
    <source>
        <dbReference type="ARBA" id="ARBA00022553"/>
    </source>
</evidence>
<evidence type="ECO:0000256" key="4">
    <source>
        <dbReference type="SAM" id="Phobius"/>
    </source>
</evidence>
<dbReference type="GO" id="GO:0000155">
    <property type="term" value="F:phosphorelay sensor kinase activity"/>
    <property type="evidence" value="ECO:0007669"/>
    <property type="project" value="InterPro"/>
</dbReference>
<dbReference type="InterPro" id="IPR003594">
    <property type="entry name" value="HATPase_dom"/>
</dbReference>
<dbReference type="Pfam" id="PF02518">
    <property type="entry name" value="HATPase_c"/>
    <property type="match status" value="1"/>
</dbReference>
<feature type="transmembrane region" description="Helical" evidence="4">
    <location>
        <begin position="20"/>
        <end position="42"/>
    </location>
</feature>
<dbReference type="InterPro" id="IPR004358">
    <property type="entry name" value="Sig_transdc_His_kin-like_C"/>
</dbReference>
<feature type="domain" description="Histidine kinase" evidence="5">
    <location>
        <begin position="448"/>
        <end position="664"/>
    </location>
</feature>
<dbReference type="InterPro" id="IPR011006">
    <property type="entry name" value="CheY-like_superfamily"/>
</dbReference>
<evidence type="ECO:0000256" key="3">
    <source>
        <dbReference type="SAM" id="MobiDB-lite"/>
    </source>
</evidence>
<reference evidence="7 8" key="1">
    <citation type="journal article" date="2016" name="Mol. Biol. Evol.">
        <title>Comparative Genomics of Early-Diverging Mushroom-Forming Fungi Provides Insights into the Origins of Lignocellulose Decay Capabilities.</title>
        <authorList>
            <person name="Nagy L.G."/>
            <person name="Riley R."/>
            <person name="Tritt A."/>
            <person name="Adam C."/>
            <person name="Daum C."/>
            <person name="Floudas D."/>
            <person name="Sun H."/>
            <person name="Yadav J.S."/>
            <person name="Pangilinan J."/>
            <person name="Larsson K.H."/>
            <person name="Matsuura K."/>
            <person name="Barry K."/>
            <person name="Labutti K."/>
            <person name="Kuo R."/>
            <person name="Ohm R.A."/>
            <person name="Bhattacharya S.S."/>
            <person name="Shirouzu T."/>
            <person name="Yoshinaga Y."/>
            <person name="Martin F.M."/>
            <person name="Grigoriev I.V."/>
            <person name="Hibbett D.S."/>
        </authorList>
    </citation>
    <scope>NUCLEOTIDE SEQUENCE [LARGE SCALE GENOMIC DNA]</scope>
    <source>
        <strain evidence="7 8">L-15889</strain>
    </source>
</reference>
<dbReference type="SMART" id="SM00387">
    <property type="entry name" value="HATPase_c"/>
    <property type="match status" value="1"/>
</dbReference>
<feature type="compositionally biased region" description="Low complexity" evidence="3">
    <location>
        <begin position="208"/>
        <end position="219"/>
    </location>
</feature>
<dbReference type="InterPro" id="IPR005467">
    <property type="entry name" value="His_kinase_dom"/>
</dbReference>
<feature type="transmembrane region" description="Helical" evidence="4">
    <location>
        <begin position="279"/>
        <end position="302"/>
    </location>
</feature>
<dbReference type="CDD" id="cd00082">
    <property type="entry name" value="HisKA"/>
    <property type="match status" value="1"/>
</dbReference>
<dbReference type="OrthoDB" id="60033at2759"/>
<keyword evidence="4" id="KW-1133">Transmembrane helix</keyword>
<feature type="transmembrane region" description="Helical" evidence="4">
    <location>
        <begin position="308"/>
        <end position="332"/>
    </location>
</feature>
<dbReference type="Pfam" id="PF03707">
    <property type="entry name" value="MHYT"/>
    <property type="match status" value="3"/>
</dbReference>
<dbReference type="InterPro" id="IPR036097">
    <property type="entry name" value="HisK_dim/P_sf"/>
</dbReference>
<feature type="transmembrane region" description="Helical" evidence="4">
    <location>
        <begin position="344"/>
        <end position="371"/>
    </location>
</feature>
<feature type="transmembrane region" description="Helical" evidence="4">
    <location>
        <begin position="383"/>
        <end position="405"/>
    </location>
</feature>
<feature type="compositionally biased region" description="Low complexity" evidence="3">
    <location>
        <begin position="188"/>
        <end position="198"/>
    </location>
</feature>
<evidence type="ECO:0000259" key="6">
    <source>
        <dbReference type="PROSITE" id="PS50110"/>
    </source>
</evidence>
<dbReference type="Pfam" id="PF00512">
    <property type="entry name" value="HisKA"/>
    <property type="match status" value="1"/>
</dbReference>
<dbReference type="SMART" id="SM00388">
    <property type="entry name" value="HisKA"/>
    <property type="match status" value="1"/>
</dbReference>
<feature type="modified residue" description="4-aspartylphosphate" evidence="2">
    <location>
        <position position="913"/>
    </location>
</feature>
<accession>A0A165TGA9</accession>
<gene>
    <name evidence="7" type="ORF">DAEQUDRAFT_684402</name>
</gene>
<protein>
    <recommendedName>
        <fullName evidence="9">Histidine kinase</fullName>
    </recommendedName>
</protein>
<dbReference type="AlphaFoldDB" id="A0A165TGA9"/>
<dbReference type="CDD" id="cd16922">
    <property type="entry name" value="HATPase_EvgS-ArcB-TorS-like"/>
    <property type="match status" value="1"/>
</dbReference>
<dbReference type="Gene3D" id="3.40.50.2300">
    <property type="match status" value="1"/>
</dbReference>
<organism evidence="7 8">
    <name type="scientific">Daedalea quercina L-15889</name>
    <dbReference type="NCBI Taxonomy" id="1314783"/>
    <lineage>
        <taxon>Eukaryota</taxon>
        <taxon>Fungi</taxon>
        <taxon>Dikarya</taxon>
        <taxon>Basidiomycota</taxon>
        <taxon>Agaricomycotina</taxon>
        <taxon>Agaricomycetes</taxon>
        <taxon>Polyporales</taxon>
        <taxon>Fomitopsis</taxon>
    </lineage>
</organism>
<evidence type="ECO:0000313" key="8">
    <source>
        <dbReference type="Proteomes" id="UP000076727"/>
    </source>
</evidence>
<evidence type="ECO:0000259" key="5">
    <source>
        <dbReference type="PROSITE" id="PS50109"/>
    </source>
</evidence>
<dbReference type="PROSITE" id="PS50109">
    <property type="entry name" value="HIS_KIN"/>
    <property type="match status" value="1"/>
</dbReference>
<proteinExistence type="predicted"/>
<keyword evidence="8" id="KW-1185">Reference proteome</keyword>
<dbReference type="SUPFAM" id="SSF47384">
    <property type="entry name" value="Homodimeric domain of signal transducing histidine kinase"/>
    <property type="match status" value="1"/>
</dbReference>
<dbReference type="Pfam" id="PF00072">
    <property type="entry name" value="Response_reg"/>
    <property type="match status" value="1"/>
</dbReference>
<evidence type="ECO:0008006" key="9">
    <source>
        <dbReference type="Google" id="ProtNLM"/>
    </source>
</evidence>
<dbReference type="PANTHER" id="PTHR45339">
    <property type="entry name" value="HYBRID SIGNAL TRANSDUCTION HISTIDINE KINASE J"/>
    <property type="match status" value="1"/>
</dbReference>
<name>A0A165TGA9_9APHY</name>
<dbReference type="InterPro" id="IPR003661">
    <property type="entry name" value="HisK_dim/P_dom"/>
</dbReference>
<dbReference type="PROSITE" id="PS50110">
    <property type="entry name" value="RESPONSE_REGULATORY"/>
    <property type="match status" value="1"/>
</dbReference>
<feature type="domain" description="Response regulatory" evidence="6">
    <location>
        <begin position="864"/>
        <end position="984"/>
    </location>
</feature>